<sequence length="80" mass="8384">MPAATATITPPIDLAFLDLRYNGYASLVPPVVFLICVRCFSSTTTSSPRTSCPTSVAPPTSPSPTTTSKQVRRRAGAVGK</sequence>
<evidence type="ECO:0000313" key="2">
    <source>
        <dbReference type="EMBL" id="RRT79408.1"/>
    </source>
</evidence>
<feature type="compositionally biased region" description="Low complexity" evidence="1">
    <location>
        <begin position="42"/>
        <end position="68"/>
    </location>
</feature>
<name>A0A427AT26_ENSVE</name>
<gene>
    <name evidence="2" type="ORF">B296_00008778</name>
</gene>
<comment type="caution">
    <text evidence="2">The sequence shown here is derived from an EMBL/GenBank/DDBJ whole genome shotgun (WGS) entry which is preliminary data.</text>
</comment>
<dbReference type="EMBL" id="AMZH03001406">
    <property type="protein sequence ID" value="RRT79408.1"/>
    <property type="molecule type" value="Genomic_DNA"/>
</dbReference>
<dbReference type="AlphaFoldDB" id="A0A427AT26"/>
<evidence type="ECO:0000256" key="1">
    <source>
        <dbReference type="SAM" id="MobiDB-lite"/>
    </source>
</evidence>
<feature type="region of interest" description="Disordered" evidence="1">
    <location>
        <begin position="42"/>
        <end position="80"/>
    </location>
</feature>
<protein>
    <submittedName>
        <fullName evidence="2">Uncharacterized protein</fullName>
    </submittedName>
</protein>
<reference evidence="2 3" key="1">
    <citation type="journal article" date="2014" name="Agronomy (Basel)">
        <title>A Draft Genome Sequence for Ensete ventricosum, the Drought-Tolerant Tree Against Hunger.</title>
        <authorList>
            <person name="Harrison J."/>
            <person name="Moore K.A."/>
            <person name="Paszkiewicz K."/>
            <person name="Jones T."/>
            <person name="Grant M."/>
            <person name="Ambacheew D."/>
            <person name="Muzemil S."/>
            <person name="Studholme D.J."/>
        </authorList>
    </citation>
    <scope>NUCLEOTIDE SEQUENCE [LARGE SCALE GENOMIC DNA]</scope>
</reference>
<feature type="compositionally biased region" description="Basic residues" evidence="1">
    <location>
        <begin position="70"/>
        <end position="80"/>
    </location>
</feature>
<dbReference type="Proteomes" id="UP000287651">
    <property type="component" value="Unassembled WGS sequence"/>
</dbReference>
<organism evidence="2 3">
    <name type="scientific">Ensete ventricosum</name>
    <name type="common">Abyssinian banana</name>
    <name type="synonym">Musa ensete</name>
    <dbReference type="NCBI Taxonomy" id="4639"/>
    <lineage>
        <taxon>Eukaryota</taxon>
        <taxon>Viridiplantae</taxon>
        <taxon>Streptophyta</taxon>
        <taxon>Embryophyta</taxon>
        <taxon>Tracheophyta</taxon>
        <taxon>Spermatophyta</taxon>
        <taxon>Magnoliopsida</taxon>
        <taxon>Liliopsida</taxon>
        <taxon>Zingiberales</taxon>
        <taxon>Musaceae</taxon>
        <taxon>Ensete</taxon>
    </lineage>
</organism>
<proteinExistence type="predicted"/>
<evidence type="ECO:0000313" key="3">
    <source>
        <dbReference type="Proteomes" id="UP000287651"/>
    </source>
</evidence>
<accession>A0A427AT26</accession>